<proteinExistence type="predicted"/>
<dbReference type="EMBL" id="CNFT01002256">
    <property type="protein sequence ID" value="CKU10385.1"/>
    <property type="molecule type" value="Genomic_DNA"/>
</dbReference>
<evidence type="ECO:0000313" key="4">
    <source>
        <dbReference type="Proteomes" id="UP000050164"/>
    </source>
</evidence>
<protein>
    <submittedName>
        <fullName evidence="2">ESX conserved componant EccB4</fullName>
    </submittedName>
</protein>
<evidence type="ECO:0000313" key="2">
    <source>
        <dbReference type="EMBL" id="CKU43230.1"/>
    </source>
</evidence>
<dbReference type="AlphaFoldDB" id="A0A655ARU1"/>
<dbReference type="EMBL" id="CNGE01001705">
    <property type="protein sequence ID" value="CKU43230.1"/>
    <property type="molecule type" value="Genomic_DNA"/>
</dbReference>
<evidence type="ECO:0000313" key="1">
    <source>
        <dbReference type="EMBL" id="CKU10385.1"/>
    </source>
</evidence>
<name>A0A655ARU1_MYCTX</name>
<accession>A0A655ARU1</accession>
<organism evidence="2 3">
    <name type="scientific">Mycobacterium tuberculosis</name>
    <dbReference type="NCBI Taxonomy" id="1773"/>
    <lineage>
        <taxon>Bacteria</taxon>
        <taxon>Bacillati</taxon>
        <taxon>Actinomycetota</taxon>
        <taxon>Actinomycetes</taxon>
        <taxon>Mycobacteriales</taxon>
        <taxon>Mycobacteriaceae</taxon>
        <taxon>Mycobacterium</taxon>
        <taxon>Mycobacterium tuberculosis complex</taxon>
    </lineage>
</organism>
<dbReference type="Proteomes" id="UP000048948">
    <property type="component" value="Unassembled WGS sequence"/>
</dbReference>
<dbReference type="PANTHER" id="PTHR40765:SF2">
    <property type="entry name" value="ESX-2 SECRETION SYSTEM ATPASE ECCB2"/>
    <property type="match status" value="1"/>
</dbReference>
<dbReference type="GO" id="GO:0005576">
    <property type="term" value="C:extracellular region"/>
    <property type="evidence" value="ECO:0007669"/>
    <property type="project" value="TreeGrafter"/>
</dbReference>
<dbReference type="InterPro" id="IPR007795">
    <property type="entry name" value="T7SS_EccB"/>
</dbReference>
<gene>
    <name evidence="2" type="ORF">ERS027646_04776</name>
    <name evidence="1" type="ORF">ERS027659_05053</name>
</gene>
<dbReference type="PANTHER" id="PTHR40765">
    <property type="entry name" value="ESX-2 SECRETION SYSTEM ATPASE ECCB2"/>
    <property type="match status" value="1"/>
</dbReference>
<dbReference type="Pfam" id="PF05108">
    <property type="entry name" value="T7SS_ESX1_EccB"/>
    <property type="match status" value="1"/>
</dbReference>
<evidence type="ECO:0000313" key="3">
    <source>
        <dbReference type="Proteomes" id="UP000048948"/>
    </source>
</evidence>
<reference evidence="3 4" key="1">
    <citation type="submission" date="2015-03" db="EMBL/GenBank/DDBJ databases">
        <authorList>
            <consortium name="Pathogen Informatics"/>
        </authorList>
    </citation>
    <scope>NUCLEOTIDE SEQUENCE [LARGE SCALE GENOMIC DNA]</scope>
    <source>
        <strain evidence="2 3">Bir 172</strain>
        <strain evidence="1 4">Bir 185</strain>
    </source>
</reference>
<dbReference type="Proteomes" id="UP000050164">
    <property type="component" value="Unassembled WGS sequence"/>
</dbReference>
<sequence>MYLPPGRSAYVAARSLSGGGTGTRYLVTDTGVRFAIHDDDVAHDLGLPTAAIPAPWPVLATLPSGPELSRANASVARDTVAPGP</sequence>